<gene>
    <name evidence="3" type="ORF">AB0D65_02930</name>
</gene>
<keyword evidence="4" id="KW-1185">Reference proteome</keyword>
<feature type="region of interest" description="Disordered" evidence="1">
    <location>
        <begin position="66"/>
        <end position="96"/>
    </location>
</feature>
<comment type="caution">
    <text evidence="3">The sequence shown here is derived from an EMBL/GenBank/DDBJ whole genome shotgun (WGS) entry which is preliminary data.</text>
</comment>
<keyword evidence="2" id="KW-0472">Membrane</keyword>
<proteinExistence type="predicted"/>
<accession>A0ABV3DZC1</accession>
<reference evidence="3 4" key="1">
    <citation type="submission" date="2024-06" db="EMBL/GenBank/DDBJ databases">
        <title>The Natural Products Discovery Center: Release of the First 8490 Sequenced Strains for Exploring Actinobacteria Biosynthetic Diversity.</title>
        <authorList>
            <person name="Kalkreuter E."/>
            <person name="Kautsar S.A."/>
            <person name="Yang D."/>
            <person name="Bader C.D."/>
            <person name="Teijaro C.N."/>
            <person name="Fluegel L."/>
            <person name="Davis C.M."/>
            <person name="Simpson J.R."/>
            <person name="Lauterbach L."/>
            <person name="Steele A.D."/>
            <person name="Gui C."/>
            <person name="Meng S."/>
            <person name="Li G."/>
            <person name="Viehrig K."/>
            <person name="Ye F."/>
            <person name="Su P."/>
            <person name="Kiefer A.F."/>
            <person name="Nichols A."/>
            <person name="Cepeda A.J."/>
            <person name="Yan W."/>
            <person name="Fan B."/>
            <person name="Jiang Y."/>
            <person name="Adhikari A."/>
            <person name="Zheng C.-J."/>
            <person name="Schuster L."/>
            <person name="Cowan T.M."/>
            <person name="Smanski M.J."/>
            <person name="Chevrette M.G."/>
            <person name="De Carvalho L.P.S."/>
            <person name="Shen B."/>
        </authorList>
    </citation>
    <scope>NUCLEOTIDE SEQUENCE [LARGE SCALE GENOMIC DNA]</scope>
    <source>
        <strain evidence="3 4">NPDC048274</strain>
    </source>
</reference>
<feature type="compositionally biased region" description="Basic residues" evidence="1">
    <location>
        <begin position="85"/>
        <end position="96"/>
    </location>
</feature>
<feature type="compositionally biased region" description="Low complexity" evidence="1">
    <location>
        <begin position="177"/>
        <end position="210"/>
    </location>
</feature>
<dbReference type="EMBL" id="JBEZLS010000002">
    <property type="protein sequence ID" value="MEU9349982.1"/>
    <property type="molecule type" value="Genomic_DNA"/>
</dbReference>
<evidence type="ECO:0000313" key="3">
    <source>
        <dbReference type="EMBL" id="MEU9349982.1"/>
    </source>
</evidence>
<organism evidence="3 4">
    <name type="scientific">Streptomyces griseoloalbus</name>
    <dbReference type="NCBI Taxonomy" id="67303"/>
    <lineage>
        <taxon>Bacteria</taxon>
        <taxon>Bacillati</taxon>
        <taxon>Actinomycetota</taxon>
        <taxon>Actinomycetes</taxon>
        <taxon>Kitasatosporales</taxon>
        <taxon>Streptomycetaceae</taxon>
        <taxon>Streptomyces</taxon>
    </lineage>
</organism>
<keyword evidence="2" id="KW-0812">Transmembrane</keyword>
<evidence type="ECO:0000256" key="2">
    <source>
        <dbReference type="SAM" id="Phobius"/>
    </source>
</evidence>
<sequence>MDYCSTCRRHLNGALVCPGCGAYAPDIAPGVTGGHAASGAAASAATDVADALPGDGTAMAAAGTDTFPSDEVPHAMSAPSGTGRAARRRQRVRWKKTQRRALVATAVALVGGGLTLVSVDRGTGDRTQATAAPDVKGMGGAKGPADGYDDPDTATPSADPASQSSSADDRHQRPAEDAPAATTPAHTRTDGAAASQPAAASPPRTTSPDAGSGARPDTTADTDTGSGTGSGTDGSGTATRPAPPAADDDDGTGTDSGAESGADQDGTQPAPSTPSTTSPDAPSEQLCLLVICLGGR</sequence>
<feature type="compositionally biased region" description="Low complexity" evidence="1">
    <location>
        <begin position="253"/>
        <end position="283"/>
    </location>
</feature>
<name>A0ABV3DZC1_9ACTN</name>
<feature type="region of interest" description="Disordered" evidence="1">
    <location>
        <begin position="117"/>
        <end position="284"/>
    </location>
</feature>
<dbReference type="RefSeq" id="WP_359976489.1">
    <property type="nucleotide sequence ID" value="NZ_JBEZLS010000002.1"/>
</dbReference>
<keyword evidence="2" id="KW-1133">Transmembrane helix</keyword>
<feature type="transmembrane region" description="Helical" evidence="2">
    <location>
        <begin position="101"/>
        <end position="119"/>
    </location>
</feature>
<dbReference type="Proteomes" id="UP001551582">
    <property type="component" value="Unassembled WGS sequence"/>
</dbReference>
<feature type="compositionally biased region" description="Low complexity" evidence="1">
    <location>
        <begin position="153"/>
        <end position="166"/>
    </location>
</feature>
<evidence type="ECO:0008006" key="5">
    <source>
        <dbReference type="Google" id="ProtNLM"/>
    </source>
</evidence>
<evidence type="ECO:0000256" key="1">
    <source>
        <dbReference type="SAM" id="MobiDB-lite"/>
    </source>
</evidence>
<evidence type="ECO:0000313" key="4">
    <source>
        <dbReference type="Proteomes" id="UP001551582"/>
    </source>
</evidence>
<feature type="compositionally biased region" description="Basic and acidic residues" evidence="1">
    <location>
        <begin position="167"/>
        <end position="176"/>
    </location>
</feature>
<protein>
    <recommendedName>
        <fullName evidence="5">Zinc ribbon domain-containing protein</fullName>
    </recommendedName>
</protein>